<feature type="compositionally biased region" description="Polar residues" evidence="1">
    <location>
        <begin position="76"/>
        <end position="88"/>
    </location>
</feature>
<evidence type="ECO:0000313" key="3">
    <source>
        <dbReference type="Proteomes" id="UP000834106"/>
    </source>
</evidence>
<sequence>MALNLDLNCPPQDEDSSMNVDTTLGLGLPYAQVRTSYEPDDDDVIILSPRSYAEAVNNSIRNRRVIELVDNETESPRGSSARRPSNGNKRPRISAKQRSGGVEV</sequence>
<dbReference type="Proteomes" id="UP000834106">
    <property type="component" value="Chromosome 23"/>
</dbReference>
<proteinExistence type="predicted"/>
<gene>
    <name evidence="2" type="ORF">FPE_LOCUS34342</name>
</gene>
<dbReference type="AlphaFoldDB" id="A0AAD2ECL1"/>
<accession>A0AAD2ECL1</accession>
<feature type="region of interest" description="Disordered" evidence="1">
    <location>
        <begin position="1"/>
        <end position="21"/>
    </location>
</feature>
<organism evidence="2 3">
    <name type="scientific">Fraxinus pennsylvanica</name>
    <dbReference type="NCBI Taxonomy" id="56036"/>
    <lineage>
        <taxon>Eukaryota</taxon>
        <taxon>Viridiplantae</taxon>
        <taxon>Streptophyta</taxon>
        <taxon>Embryophyta</taxon>
        <taxon>Tracheophyta</taxon>
        <taxon>Spermatophyta</taxon>
        <taxon>Magnoliopsida</taxon>
        <taxon>eudicotyledons</taxon>
        <taxon>Gunneridae</taxon>
        <taxon>Pentapetalae</taxon>
        <taxon>asterids</taxon>
        <taxon>lamiids</taxon>
        <taxon>Lamiales</taxon>
        <taxon>Oleaceae</taxon>
        <taxon>Oleeae</taxon>
        <taxon>Fraxinus</taxon>
    </lineage>
</organism>
<reference evidence="2" key="1">
    <citation type="submission" date="2023-05" db="EMBL/GenBank/DDBJ databases">
        <authorList>
            <person name="Huff M."/>
        </authorList>
    </citation>
    <scope>NUCLEOTIDE SEQUENCE</scope>
</reference>
<protein>
    <submittedName>
        <fullName evidence="2">Uncharacterized protein</fullName>
    </submittedName>
</protein>
<dbReference type="EMBL" id="OU503058">
    <property type="protein sequence ID" value="CAI9786912.1"/>
    <property type="molecule type" value="Genomic_DNA"/>
</dbReference>
<evidence type="ECO:0000256" key="1">
    <source>
        <dbReference type="SAM" id="MobiDB-lite"/>
    </source>
</evidence>
<evidence type="ECO:0000313" key="2">
    <source>
        <dbReference type="EMBL" id="CAI9786912.1"/>
    </source>
</evidence>
<feature type="region of interest" description="Disordered" evidence="1">
    <location>
        <begin position="69"/>
        <end position="104"/>
    </location>
</feature>
<name>A0AAD2ECL1_9LAMI</name>
<keyword evidence="3" id="KW-1185">Reference proteome</keyword>